<feature type="transmembrane region" description="Helical" evidence="13">
    <location>
        <begin position="12"/>
        <end position="35"/>
    </location>
</feature>
<keyword evidence="15" id="KW-1185">Reference proteome</keyword>
<dbReference type="InterPro" id="IPR050324">
    <property type="entry name" value="CDP-alcohol_PTase-I"/>
</dbReference>
<keyword evidence="10" id="KW-1208">Phospholipid metabolism</keyword>
<dbReference type="PIRSF" id="PIRSF000847">
    <property type="entry name" value="Phos_ph_gly_syn"/>
    <property type="match status" value="1"/>
</dbReference>
<accession>A0A2K9LV80</accession>
<dbReference type="KEGG" id="smoo:SMONO_v1c06890"/>
<dbReference type="GO" id="GO:0046474">
    <property type="term" value="P:glycerophospholipid biosynthetic process"/>
    <property type="evidence" value="ECO:0007669"/>
    <property type="project" value="TreeGrafter"/>
</dbReference>
<evidence type="ECO:0000313" key="15">
    <source>
        <dbReference type="Proteomes" id="UP000234790"/>
    </source>
</evidence>
<dbReference type="PROSITE" id="PS00379">
    <property type="entry name" value="CDP_ALCOHOL_P_TRANSF"/>
    <property type="match status" value="1"/>
</dbReference>
<dbReference type="OrthoDB" id="9796672at2"/>
<dbReference type="GO" id="GO:0016020">
    <property type="term" value="C:membrane"/>
    <property type="evidence" value="ECO:0007669"/>
    <property type="project" value="UniProtKB-SubCell"/>
</dbReference>
<evidence type="ECO:0000256" key="7">
    <source>
        <dbReference type="ARBA" id="ARBA00023098"/>
    </source>
</evidence>
<sequence>MNLANKITLIRILLIPIIVVLMLITPAPMVSYPGIETLQDKNVMAIGSYHLPWTYLVAGILFILASLTDMLDGYIARKYNMVTNFGKFFDSIADKLLTNAVLIIFACFGVLPIWMCVILICRDFIIDVVRQILAKSSVVMAANQMGRIRATAEMLGLSILFFFGAQCWDNFIEYGWINQVVMIPMYITTVLSILSAGIYIHANRKVLFDSSTEKNNEKKSK</sequence>
<evidence type="ECO:0000256" key="1">
    <source>
        <dbReference type="ARBA" id="ARBA00004141"/>
    </source>
</evidence>
<keyword evidence="5 13" id="KW-0812">Transmembrane</keyword>
<evidence type="ECO:0000256" key="12">
    <source>
        <dbReference type="RuleBase" id="RU003750"/>
    </source>
</evidence>
<dbReference type="RefSeq" id="WP_101780983.1">
    <property type="nucleotide sequence ID" value="NZ_CP025543.1"/>
</dbReference>
<comment type="similarity">
    <text evidence="2 12">Belongs to the CDP-alcohol phosphatidyltransferase class-I family.</text>
</comment>
<dbReference type="PANTHER" id="PTHR14269:SF62">
    <property type="entry name" value="CDP-DIACYLGLYCEROL--GLYCEROL-3-PHOSPHATE 3-PHOSPHATIDYLTRANSFERASE 1, CHLOROPLASTIC"/>
    <property type="match status" value="1"/>
</dbReference>
<keyword evidence="4 12" id="KW-0808">Transferase</keyword>
<dbReference type="InterPro" id="IPR000462">
    <property type="entry name" value="CDP-OH_P_trans"/>
</dbReference>
<dbReference type="PANTHER" id="PTHR14269">
    <property type="entry name" value="CDP-DIACYLGLYCEROL--GLYCEROL-3-PHOSPHATE 3-PHOSPHATIDYLTRANSFERASE-RELATED"/>
    <property type="match status" value="1"/>
</dbReference>
<evidence type="ECO:0000256" key="8">
    <source>
        <dbReference type="ARBA" id="ARBA00023136"/>
    </source>
</evidence>
<feature type="transmembrane region" description="Helical" evidence="13">
    <location>
        <begin position="180"/>
        <end position="202"/>
    </location>
</feature>
<dbReference type="GO" id="GO:0008444">
    <property type="term" value="F:CDP-diacylglycerol-glycerol-3-phosphate 3-phosphatidyltransferase activity"/>
    <property type="evidence" value="ECO:0007669"/>
    <property type="project" value="UniProtKB-UniRule"/>
</dbReference>
<name>A0A2K9LV80_SPISQ</name>
<dbReference type="AlphaFoldDB" id="A0A2K9LV80"/>
<evidence type="ECO:0000313" key="14">
    <source>
        <dbReference type="EMBL" id="AUM62938.1"/>
    </source>
</evidence>
<evidence type="ECO:0000256" key="11">
    <source>
        <dbReference type="NCBIfam" id="TIGR00560"/>
    </source>
</evidence>
<evidence type="ECO:0000256" key="13">
    <source>
        <dbReference type="SAM" id="Phobius"/>
    </source>
</evidence>
<dbReference type="NCBIfam" id="TIGR00560">
    <property type="entry name" value="pgsA"/>
    <property type="match status" value="1"/>
</dbReference>
<dbReference type="Pfam" id="PF01066">
    <property type="entry name" value="CDP-OH_P_transf"/>
    <property type="match status" value="1"/>
</dbReference>
<evidence type="ECO:0000256" key="5">
    <source>
        <dbReference type="ARBA" id="ARBA00022692"/>
    </source>
</evidence>
<dbReference type="Proteomes" id="UP000234790">
    <property type="component" value="Chromosome"/>
</dbReference>
<dbReference type="InterPro" id="IPR043130">
    <property type="entry name" value="CDP-OH_PTrfase_TM_dom"/>
</dbReference>
<keyword evidence="7" id="KW-0443">Lipid metabolism</keyword>
<dbReference type="InterPro" id="IPR004570">
    <property type="entry name" value="Phosphatidylglycerol_P_synth"/>
</dbReference>
<dbReference type="Gene3D" id="1.20.120.1760">
    <property type="match status" value="1"/>
</dbReference>
<dbReference type="InterPro" id="IPR048254">
    <property type="entry name" value="CDP_ALCOHOL_P_TRANSF_CS"/>
</dbReference>
<dbReference type="EC" id="2.7.8.5" evidence="11"/>
<organism evidence="14 15">
    <name type="scientific">Spiroplasma monobiae MQ-1</name>
    <dbReference type="NCBI Taxonomy" id="1336748"/>
    <lineage>
        <taxon>Bacteria</taxon>
        <taxon>Bacillati</taxon>
        <taxon>Mycoplasmatota</taxon>
        <taxon>Mollicutes</taxon>
        <taxon>Entomoplasmatales</taxon>
        <taxon>Spiroplasmataceae</taxon>
        <taxon>Spiroplasma</taxon>
    </lineage>
</organism>
<evidence type="ECO:0000256" key="6">
    <source>
        <dbReference type="ARBA" id="ARBA00022989"/>
    </source>
</evidence>
<evidence type="ECO:0000256" key="4">
    <source>
        <dbReference type="ARBA" id="ARBA00022679"/>
    </source>
</evidence>
<proteinExistence type="inferred from homology"/>
<keyword evidence="9" id="KW-0594">Phospholipid biosynthesis</keyword>
<reference evidence="14 15" key="1">
    <citation type="submission" date="2017-12" db="EMBL/GenBank/DDBJ databases">
        <title>Complete genome sequence of Spiroplasma monobiae MQ-1 (ATCC 33825).</title>
        <authorList>
            <person name="Tsai Y.-M."/>
            <person name="Lo W.-S."/>
            <person name="Wu P.-S."/>
            <person name="Cho S.-T."/>
            <person name="Kuo C.-H."/>
        </authorList>
    </citation>
    <scope>NUCLEOTIDE SEQUENCE [LARGE SCALE GENOMIC DNA]</scope>
    <source>
        <strain evidence="14 15">MQ-1</strain>
    </source>
</reference>
<feature type="transmembrane region" description="Helical" evidence="13">
    <location>
        <begin position="96"/>
        <end position="120"/>
    </location>
</feature>
<keyword evidence="3" id="KW-0444">Lipid biosynthesis</keyword>
<evidence type="ECO:0000256" key="2">
    <source>
        <dbReference type="ARBA" id="ARBA00010441"/>
    </source>
</evidence>
<dbReference type="EMBL" id="CP025543">
    <property type="protein sequence ID" value="AUM62938.1"/>
    <property type="molecule type" value="Genomic_DNA"/>
</dbReference>
<keyword evidence="6 13" id="KW-1133">Transmembrane helix</keyword>
<keyword evidence="8 13" id="KW-0472">Membrane</keyword>
<evidence type="ECO:0000256" key="9">
    <source>
        <dbReference type="ARBA" id="ARBA00023209"/>
    </source>
</evidence>
<comment type="subcellular location">
    <subcellularLocation>
        <location evidence="1">Membrane</location>
        <topology evidence="1">Multi-pass membrane protein</topology>
    </subcellularLocation>
</comment>
<evidence type="ECO:0000256" key="3">
    <source>
        <dbReference type="ARBA" id="ARBA00022516"/>
    </source>
</evidence>
<protein>
    <recommendedName>
        <fullName evidence="11">CDP-diacylglycerol--glycerol-3-phosphate 3-phosphatidyltransferase</fullName>
        <ecNumber evidence="11">2.7.8.5</ecNumber>
    </recommendedName>
</protein>
<feature type="transmembrane region" description="Helical" evidence="13">
    <location>
        <begin position="55"/>
        <end position="75"/>
    </location>
</feature>
<evidence type="ECO:0000256" key="10">
    <source>
        <dbReference type="ARBA" id="ARBA00023264"/>
    </source>
</evidence>
<gene>
    <name evidence="14" type="primary">pgsA</name>
    <name evidence="14" type="ORF">SMONO_v1c06890</name>
</gene>